<dbReference type="GO" id="GO:0003677">
    <property type="term" value="F:DNA binding"/>
    <property type="evidence" value="ECO:0007669"/>
    <property type="project" value="InterPro"/>
</dbReference>
<dbReference type="InterPro" id="IPR013762">
    <property type="entry name" value="Integrase-like_cat_sf"/>
</dbReference>
<evidence type="ECO:0000256" key="1">
    <source>
        <dbReference type="ARBA" id="ARBA00023172"/>
    </source>
</evidence>
<name>A0A4R6UY87_9ACTN</name>
<reference evidence="2 3" key="1">
    <citation type="submission" date="2019-03" db="EMBL/GenBank/DDBJ databases">
        <title>Genomic Encyclopedia of Type Strains, Phase IV (KMG-IV): sequencing the most valuable type-strain genomes for metagenomic binning, comparative biology and taxonomic classification.</title>
        <authorList>
            <person name="Goeker M."/>
        </authorList>
    </citation>
    <scope>NUCLEOTIDE SEQUENCE [LARGE SCALE GENOMIC DNA]</scope>
    <source>
        <strain evidence="2 3">DSM 46770</strain>
    </source>
</reference>
<protein>
    <submittedName>
        <fullName evidence="2">Phage integrase family protein</fullName>
    </submittedName>
</protein>
<proteinExistence type="predicted"/>
<keyword evidence="1" id="KW-0233">DNA recombination</keyword>
<gene>
    <name evidence="2" type="ORF">EV190_106108</name>
</gene>
<organism evidence="2 3">
    <name type="scientific">Actinorugispora endophytica</name>
    <dbReference type="NCBI Taxonomy" id="1605990"/>
    <lineage>
        <taxon>Bacteria</taxon>
        <taxon>Bacillati</taxon>
        <taxon>Actinomycetota</taxon>
        <taxon>Actinomycetes</taxon>
        <taxon>Streptosporangiales</taxon>
        <taxon>Nocardiopsidaceae</taxon>
        <taxon>Actinorugispora</taxon>
    </lineage>
</organism>
<evidence type="ECO:0000313" key="3">
    <source>
        <dbReference type="Proteomes" id="UP000295281"/>
    </source>
</evidence>
<dbReference type="EMBL" id="SNYN01000006">
    <property type="protein sequence ID" value="TDQ52470.1"/>
    <property type="molecule type" value="Genomic_DNA"/>
</dbReference>
<dbReference type="SUPFAM" id="SSF56349">
    <property type="entry name" value="DNA breaking-rejoining enzymes"/>
    <property type="match status" value="1"/>
</dbReference>
<sequence length="116" mass="12647">MFPVSEMSPTQGERPRALVAGGVIPERETGKPFSSSRECGFHAPRHHFASVTLDSGVSIKAFAEYLGHTDPGFTLRTYAHMMPASDERMREAIDRAWASVDGLGQESAPDVHQHPG</sequence>
<dbReference type="Gene3D" id="1.10.443.10">
    <property type="entry name" value="Intergrase catalytic core"/>
    <property type="match status" value="1"/>
</dbReference>
<accession>A0A4R6UY87</accession>
<keyword evidence="3" id="KW-1185">Reference proteome</keyword>
<dbReference type="InterPro" id="IPR011010">
    <property type="entry name" value="DNA_brk_join_enz"/>
</dbReference>
<evidence type="ECO:0000313" key="2">
    <source>
        <dbReference type="EMBL" id="TDQ52470.1"/>
    </source>
</evidence>
<dbReference type="GO" id="GO:0006310">
    <property type="term" value="P:DNA recombination"/>
    <property type="evidence" value="ECO:0007669"/>
    <property type="project" value="UniProtKB-KW"/>
</dbReference>
<dbReference type="Proteomes" id="UP000295281">
    <property type="component" value="Unassembled WGS sequence"/>
</dbReference>
<dbReference type="GO" id="GO:0015074">
    <property type="term" value="P:DNA integration"/>
    <property type="evidence" value="ECO:0007669"/>
    <property type="project" value="InterPro"/>
</dbReference>
<dbReference type="AlphaFoldDB" id="A0A4R6UY87"/>
<comment type="caution">
    <text evidence="2">The sequence shown here is derived from an EMBL/GenBank/DDBJ whole genome shotgun (WGS) entry which is preliminary data.</text>
</comment>